<accession>A0A4U5MQZ4</accession>
<dbReference type="SUPFAM" id="SSF52540">
    <property type="entry name" value="P-loop containing nucleoside triphosphate hydrolases"/>
    <property type="match status" value="1"/>
</dbReference>
<evidence type="ECO:0000313" key="5">
    <source>
        <dbReference type="Proteomes" id="UP000298663"/>
    </source>
</evidence>
<gene>
    <name evidence="4" type="ORF">L596_019557</name>
</gene>
<dbReference type="Gene3D" id="3.40.50.300">
    <property type="entry name" value="P-loop containing nucleotide triphosphate hydrolases"/>
    <property type="match status" value="1"/>
</dbReference>
<dbReference type="InterPro" id="IPR000863">
    <property type="entry name" value="Sulfotransferase_dom"/>
</dbReference>
<evidence type="ECO:0000256" key="2">
    <source>
        <dbReference type="ARBA" id="ARBA00022679"/>
    </source>
</evidence>
<dbReference type="OrthoDB" id="205623at2759"/>
<evidence type="ECO:0000256" key="1">
    <source>
        <dbReference type="ARBA" id="ARBA00005771"/>
    </source>
</evidence>
<proteinExistence type="inferred from homology"/>
<dbReference type="AlphaFoldDB" id="A0A4U5MQZ4"/>
<dbReference type="PANTHER" id="PTHR11783">
    <property type="entry name" value="SULFOTRANSFERASE SULT"/>
    <property type="match status" value="1"/>
</dbReference>
<dbReference type="EMBL" id="AZBU02000006">
    <property type="protein sequence ID" value="TKR72034.1"/>
    <property type="molecule type" value="Genomic_DNA"/>
</dbReference>
<organism evidence="4 5">
    <name type="scientific">Steinernema carpocapsae</name>
    <name type="common">Entomopathogenic nematode</name>
    <dbReference type="NCBI Taxonomy" id="34508"/>
    <lineage>
        <taxon>Eukaryota</taxon>
        <taxon>Metazoa</taxon>
        <taxon>Ecdysozoa</taxon>
        <taxon>Nematoda</taxon>
        <taxon>Chromadorea</taxon>
        <taxon>Rhabditida</taxon>
        <taxon>Tylenchina</taxon>
        <taxon>Panagrolaimomorpha</taxon>
        <taxon>Strongyloidoidea</taxon>
        <taxon>Steinernematidae</taxon>
        <taxon>Steinernema</taxon>
    </lineage>
</organism>
<dbReference type="STRING" id="34508.A0A4U5MQZ4"/>
<name>A0A4U5MQZ4_STECR</name>
<comment type="caution">
    <text evidence="4">The sequence shown here is derived from an EMBL/GenBank/DDBJ whole genome shotgun (WGS) entry which is preliminary data.</text>
</comment>
<feature type="domain" description="Sulfotransferase" evidence="3">
    <location>
        <begin position="35"/>
        <end position="274"/>
    </location>
</feature>
<reference evidence="4 5" key="1">
    <citation type="journal article" date="2015" name="Genome Biol.">
        <title>Comparative genomics of Steinernema reveals deeply conserved gene regulatory networks.</title>
        <authorList>
            <person name="Dillman A.R."/>
            <person name="Macchietto M."/>
            <person name="Porter C.F."/>
            <person name="Rogers A."/>
            <person name="Williams B."/>
            <person name="Antoshechkin I."/>
            <person name="Lee M.M."/>
            <person name="Goodwin Z."/>
            <person name="Lu X."/>
            <person name="Lewis E.E."/>
            <person name="Goodrich-Blair H."/>
            <person name="Stock S.P."/>
            <person name="Adams B.J."/>
            <person name="Sternberg P.W."/>
            <person name="Mortazavi A."/>
        </authorList>
    </citation>
    <scope>NUCLEOTIDE SEQUENCE [LARGE SCALE GENOMIC DNA]</scope>
    <source>
        <strain evidence="4 5">ALL</strain>
    </source>
</reference>
<protein>
    <recommendedName>
        <fullName evidence="3">Sulfotransferase domain-containing protein</fullName>
    </recommendedName>
</protein>
<evidence type="ECO:0000259" key="3">
    <source>
        <dbReference type="Pfam" id="PF00685"/>
    </source>
</evidence>
<evidence type="ECO:0000313" key="4">
    <source>
        <dbReference type="EMBL" id="TKR72034.1"/>
    </source>
</evidence>
<dbReference type="GO" id="GO:0008146">
    <property type="term" value="F:sulfotransferase activity"/>
    <property type="evidence" value="ECO:0007669"/>
    <property type="project" value="InterPro"/>
</dbReference>
<keyword evidence="2" id="KW-0808">Transferase</keyword>
<dbReference type="Pfam" id="PF00685">
    <property type="entry name" value="Sulfotransfer_1"/>
    <property type="match status" value="1"/>
</dbReference>
<sequence>MEGYGVQIQVDGKPFPVGFDAEKIKSGKKIQTYTDDVIIGTYPKCGTTWVRHIICQLMIEDYKPRAGKELFVYTPTIEVVGKEAIDRMSRPRILKSHMTYGDIPKSFEAKYVFVVRNPKDVLVSAYHMAKNMKAGSYDELDFDMFFELFMRGKYAVGCYFDYHKEWLCHLNDHNSLLLKYEDMVADLKDGVEQIGKFLGGRAAEITRDSERLVEVVEASTFNSMKEDQGRWMQDMFKDQQQFVRKGTPRDWKNYFTQEQSDRVDEKFKATFKDTIAENWWQEEMKWED</sequence>
<keyword evidence="5" id="KW-1185">Reference proteome</keyword>
<reference evidence="4 5" key="2">
    <citation type="journal article" date="2019" name="G3 (Bethesda)">
        <title>Hybrid Assembly of the Genome of the Entomopathogenic Nematode Steinernema carpocapsae Identifies the X-Chromosome.</title>
        <authorList>
            <person name="Serra L."/>
            <person name="Macchietto M."/>
            <person name="Macias-Munoz A."/>
            <person name="McGill C.J."/>
            <person name="Rodriguez I.M."/>
            <person name="Rodriguez B."/>
            <person name="Murad R."/>
            <person name="Mortazavi A."/>
        </authorList>
    </citation>
    <scope>NUCLEOTIDE SEQUENCE [LARGE SCALE GENOMIC DNA]</scope>
    <source>
        <strain evidence="4 5">ALL</strain>
    </source>
</reference>
<dbReference type="Proteomes" id="UP000298663">
    <property type="component" value="Unassembled WGS sequence"/>
</dbReference>
<dbReference type="InterPro" id="IPR027417">
    <property type="entry name" value="P-loop_NTPase"/>
</dbReference>
<comment type="similarity">
    <text evidence="1">Belongs to the sulfotransferase 1 family.</text>
</comment>